<proteinExistence type="predicted"/>
<evidence type="ECO:0000313" key="2">
    <source>
        <dbReference type="Proteomes" id="UP001206925"/>
    </source>
</evidence>
<dbReference type="Gene3D" id="3.40.50.450">
    <property type="match status" value="1"/>
</dbReference>
<dbReference type="AlphaFoldDB" id="A0AAD5BV34"/>
<accession>A0AAD5BV34</accession>
<evidence type="ECO:0000313" key="1">
    <source>
        <dbReference type="EMBL" id="KAI7728824.1"/>
    </source>
</evidence>
<gene>
    <name evidence="1" type="ORF">M8C21_023803</name>
</gene>
<keyword evidence="2" id="KW-1185">Reference proteome</keyword>
<dbReference type="EMBL" id="JAMZMK010011132">
    <property type="protein sequence ID" value="KAI7728824.1"/>
    <property type="molecule type" value="Genomic_DNA"/>
</dbReference>
<dbReference type="Proteomes" id="UP001206925">
    <property type="component" value="Unassembled WGS sequence"/>
</dbReference>
<name>A0AAD5BV34_AMBAR</name>
<reference evidence="1" key="1">
    <citation type="submission" date="2022-06" db="EMBL/GenBank/DDBJ databases">
        <title>Uncovering the hologenomic basis of an extraordinary plant invasion.</title>
        <authorList>
            <person name="Bieker V.C."/>
            <person name="Martin M.D."/>
            <person name="Gilbert T."/>
            <person name="Hodgins K."/>
            <person name="Battlay P."/>
            <person name="Petersen B."/>
            <person name="Wilson J."/>
        </authorList>
    </citation>
    <scope>NUCLEOTIDE SEQUENCE</scope>
    <source>
        <strain evidence="1">AA19_3_7</strain>
        <tissue evidence="1">Leaf</tissue>
    </source>
</reference>
<comment type="caution">
    <text evidence="1">The sequence shown here is derived from an EMBL/GenBank/DDBJ whole genome shotgun (WGS) entry which is preliminary data.</text>
</comment>
<organism evidence="1 2">
    <name type="scientific">Ambrosia artemisiifolia</name>
    <name type="common">Common ragweed</name>
    <dbReference type="NCBI Taxonomy" id="4212"/>
    <lineage>
        <taxon>Eukaryota</taxon>
        <taxon>Viridiplantae</taxon>
        <taxon>Streptophyta</taxon>
        <taxon>Embryophyta</taxon>
        <taxon>Tracheophyta</taxon>
        <taxon>Spermatophyta</taxon>
        <taxon>Magnoliopsida</taxon>
        <taxon>eudicotyledons</taxon>
        <taxon>Gunneridae</taxon>
        <taxon>Pentapetalae</taxon>
        <taxon>asterids</taxon>
        <taxon>campanulids</taxon>
        <taxon>Asterales</taxon>
        <taxon>Asteraceae</taxon>
        <taxon>Asteroideae</taxon>
        <taxon>Heliantheae alliance</taxon>
        <taxon>Heliantheae</taxon>
        <taxon>Ambrosia</taxon>
    </lineage>
</organism>
<sequence length="96" mass="10345">MDISGEMMVSKFKRICVLCGSSQGKKSNYQDAANELGKELICDLQNIVSRQCKLTGVNPVSQETVVCTLVLLQIRSATCFVAAGALSIKIGMLRSC</sequence>
<protein>
    <submittedName>
        <fullName evidence="1">Uncharacterized protein</fullName>
    </submittedName>
</protein>